<keyword evidence="2" id="KW-1185">Reference proteome</keyword>
<name>A0A4R2K031_9PSEU</name>
<sequence>MTSEMWAVVRVGPEGVAETLVVIPNRDVALGVVAELGDGHHAEPVLVLGPDDGCTVVHTWTCRAVVVDGRVDRVEQPVRLAGASRLLLPGDESPADRVVVDEEAAALEASVLGVSVRYVSAYSVTGDGARALAERRARELADGNGTQ</sequence>
<proteinExistence type="predicted"/>
<evidence type="ECO:0000313" key="1">
    <source>
        <dbReference type="EMBL" id="TCO64932.1"/>
    </source>
</evidence>
<dbReference type="EMBL" id="SLWS01000001">
    <property type="protein sequence ID" value="TCO64932.1"/>
    <property type="molecule type" value="Genomic_DNA"/>
</dbReference>
<gene>
    <name evidence="1" type="ORF">EV192_101716</name>
</gene>
<reference evidence="1 2" key="1">
    <citation type="submission" date="2019-03" db="EMBL/GenBank/DDBJ databases">
        <title>Genomic Encyclopedia of Type Strains, Phase IV (KMG-IV): sequencing the most valuable type-strain genomes for metagenomic binning, comparative biology and taxonomic classification.</title>
        <authorList>
            <person name="Goeker M."/>
        </authorList>
    </citation>
    <scope>NUCLEOTIDE SEQUENCE [LARGE SCALE GENOMIC DNA]</scope>
    <source>
        <strain evidence="1 2">DSM 45934</strain>
    </source>
</reference>
<evidence type="ECO:0000313" key="2">
    <source>
        <dbReference type="Proteomes" id="UP000295680"/>
    </source>
</evidence>
<accession>A0A4R2K031</accession>
<organism evidence="1 2">
    <name type="scientific">Actinocrispum wychmicini</name>
    <dbReference type="NCBI Taxonomy" id="1213861"/>
    <lineage>
        <taxon>Bacteria</taxon>
        <taxon>Bacillati</taxon>
        <taxon>Actinomycetota</taxon>
        <taxon>Actinomycetes</taxon>
        <taxon>Pseudonocardiales</taxon>
        <taxon>Pseudonocardiaceae</taxon>
        <taxon>Actinocrispum</taxon>
    </lineage>
</organism>
<dbReference type="AlphaFoldDB" id="A0A4R2K031"/>
<dbReference type="Proteomes" id="UP000295680">
    <property type="component" value="Unassembled WGS sequence"/>
</dbReference>
<comment type="caution">
    <text evidence="1">The sequence shown here is derived from an EMBL/GenBank/DDBJ whole genome shotgun (WGS) entry which is preliminary data.</text>
</comment>
<protein>
    <submittedName>
        <fullName evidence="1">Uncharacterized protein</fullName>
    </submittedName>
</protein>